<dbReference type="EMBL" id="CAJOBA010001026">
    <property type="protein sequence ID" value="CAF3571560.1"/>
    <property type="molecule type" value="Genomic_DNA"/>
</dbReference>
<dbReference type="OrthoDB" id="10251234at2759"/>
<dbReference type="AlphaFoldDB" id="A0A814F1H1"/>
<dbReference type="Pfam" id="PF01728">
    <property type="entry name" value="FtsJ"/>
    <property type="match status" value="1"/>
</dbReference>
<dbReference type="Proteomes" id="UP000663829">
    <property type="component" value="Unassembled WGS sequence"/>
</dbReference>
<comment type="subcellular location">
    <subcellularLocation>
        <location evidence="1">Nucleus</location>
    </subcellularLocation>
</comment>
<dbReference type="SUPFAM" id="SSF53335">
    <property type="entry name" value="S-adenosyl-L-methionine-dependent methyltransferases"/>
    <property type="match status" value="1"/>
</dbReference>
<keyword evidence="1" id="KW-0949">S-adenosyl-L-methionine</keyword>
<dbReference type="EMBL" id="CAJNOK010001027">
    <property type="protein sequence ID" value="CAF0789150.1"/>
    <property type="molecule type" value="Genomic_DNA"/>
</dbReference>
<evidence type="ECO:0000256" key="1">
    <source>
        <dbReference type="RuleBase" id="RU368012"/>
    </source>
</evidence>
<gene>
    <name evidence="5" type="ORF">GPM918_LOCUS12530</name>
    <name evidence="4" type="ORF">OVA965_LOCUS4040</name>
    <name evidence="7" type="ORF">SRO942_LOCUS12530</name>
    <name evidence="6" type="ORF">TMI583_LOCUS4036</name>
</gene>
<dbReference type="GO" id="GO:0003676">
    <property type="term" value="F:nucleic acid binding"/>
    <property type="evidence" value="ECO:0007669"/>
    <property type="project" value="UniProtKB-UniRule"/>
</dbReference>
<evidence type="ECO:0000259" key="3">
    <source>
        <dbReference type="PROSITE" id="PS51613"/>
    </source>
</evidence>
<reference evidence="5" key="1">
    <citation type="submission" date="2021-02" db="EMBL/GenBank/DDBJ databases">
        <authorList>
            <person name="Nowell W R."/>
        </authorList>
    </citation>
    <scope>NUCLEOTIDE SEQUENCE</scope>
</reference>
<dbReference type="EMBL" id="CAJNOQ010002755">
    <property type="protein sequence ID" value="CAF0976718.1"/>
    <property type="molecule type" value="Genomic_DNA"/>
</dbReference>
<dbReference type="InterPro" id="IPR029063">
    <property type="entry name" value="SAM-dependent_MTases_sf"/>
</dbReference>
<dbReference type="PROSITE" id="PS51613">
    <property type="entry name" value="SAM_MT_RRMJ"/>
    <property type="match status" value="1"/>
</dbReference>
<dbReference type="PROSITE" id="PS50174">
    <property type="entry name" value="G_PATCH"/>
    <property type="match status" value="1"/>
</dbReference>
<comment type="catalytic activity">
    <reaction evidence="1">
        <text>a 5'-end (N(7)-methyl 5'-triphosphoguanosine)-ribonucleoside in mRNA + S-adenosyl-L-methionine = a 5'-end (N(7)-methyl 5'-triphosphoguanosine)-(2'-O-methyl-ribonucleoside) in mRNA + S-adenosyl-L-homocysteine + H(+)</text>
        <dbReference type="Rhea" id="RHEA:67020"/>
        <dbReference type="Rhea" id="RHEA-COMP:17167"/>
        <dbReference type="Rhea" id="RHEA-COMP:17168"/>
        <dbReference type="ChEBI" id="CHEBI:15378"/>
        <dbReference type="ChEBI" id="CHEBI:57856"/>
        <dbReference type="ChEBI" id="CHEBI:59789"/>
        <dbReference type="ChEBI" id="CHEBI:156461"/>
        <dbReference type="ChEBI" id="CHEBI:167609"/>
        <dbReference type="EC" id="2.1.1.57"/>
    </reaction>
</comment>
<dbReference type="EMBL" id="CAJOBC010002755">
    <property type="protein sequence ID" value="CAF3749565.1"/>
    <property type="molecule type" value="Genomic_DNA"/>
</dbReference>
<dbReference type="PANTHER" id="PTHR16121">
    <property type="entry name" value="CAP-SPECIFIC MRNA (NUCLEOSIDE-2'-O-)-METHYLTRANSFERASE 1-RELATED"/>
    <property type="match status" value="1"/>
</dbReference>
<dbReference type="GO" id="GO:0005634">
    <property type="term" value="C:nucleus"/>
    <property type="evidence" value="ECO:0007669"/>
    <property type="project" value="UniProtKB-SubCell"/>
</dbReference>
<comment type="caution">
    <text evidence="5">The sequence shown here is derived from an EMBL/GenBank/DDBJ whole genome shotgun (WGS) entry which is preliminary data.</text>
</comment>
<sequence length="718" mass="83586">MNPTLYQEHMEKKNMGYSDKKGLGIHEQGSTSIIETSKQKGRRGLGFSLTDFADETVKWDFNEDPALVEEQVQWCPFVEETPLQLDDLRQWLKLDQKKRTIDDETQFCDENILRDLLSSKTVFDSLSQQEMEQARERSNAYETIRGAMFMNRAAIKLANIDSVFGWIFSDPQIPNTQKSLVQPSEPFYFVDMCAGPGGFSEYLLWRRNWRSKGFGFTLRGKSDFRLHDFLIGTPETFDPYYGVKDIEGDGDITNPENLDALQSYVHKCTMDAGVHVATADGGFSVEGQENIQEILSKQLYLCQFLTALSVLRPGGNFVCKLFDLFTPFSVGLVYLMYRTFNQIAIHKPVSSRPANSERYIICKGLREDVCHIVRTYMYEINVIQCKHRSDTEQNDVQTIVPLHIIKSNKSFYDYIVASNNRLGEHQIRNLRKIRTFVSNSKLIDPRQSDIRQQCLSLWKIPDNQRPRRRAFFCNALDQGIDNYILNTPNLLKKCVLNQNQIVSLFDYRCVLSLGDPVLLLSCGGRTLRKKSAIYIVDAYFIGDENILMNNERPVVFMERFRLMKLFERAINKPARLDLVPIRISEQLRCEHLDSSIEKLCQSGQYDQIDNEKLWYVNEHVENKPRVQVRGIWFFKFVQHPWTILLSRSRHHKYFYNQNTRIAENEAPSDSSHVACLRSMLENSFYWDFSNRDDIVTKSHMISFIRNKNRDQQQSSSKH</sequence>
<feature type="domain" description="G-patch" evidence="2">
    <location>
        <begin position="14"/>
        <end position="50"/>
    </location>
</feature>
<dbReference type="InterPro" id="IPR002877">
    <property type="entry name" value="RNA_MeTrfase_FtsJ_dom"/>
</dbReference>
<dbReference type="Proteomes" id="UP000681722">
    <property type="component" value="Unassembled WGS sequence"/>
</dbReference>
<name>A0A814F1H1_9BILA</name>
<dbReference type="Proteomes" id="UP000677228">
    <property type="component" value="Unassembled WGS sequence"/>
</dbReference>
<keyword evidence="1" id="KW-0506">mRNA capping</keyword>
<proteinExistence type="predicted"/>
<dbReference type="GO" id="GO:0016556">
    <property type="term" value="P:mRNA modification"/>
    <property type="evidence" value="ECO:0007669"/>
    <property type="project" value="UniProtKB-UniRule"/>
</dbReference>
<keyword evidence="1" id="KW-0539">Nucleus</keyword>
<evidence type="ECO:0000313" key="6">
    <source>
        <dbReference type="EMBL" id="CAF3571560.1"/>
    </source>
</evidence>
<dbReference type="Gene3D" id="3.40.50.12760">
    <property type="match status" value="1"/>
</dbReference>
<dbReference type="PANTHER" id="PTHR16121:SF0">
    <property type="entry name" value="CAP-SPECIFIC MRNA (NUCLEOSIDE-2'-O-)-METHYLTRANSFERASE 1"/>
    <property type="match status" value="1"/>
</dbReference>
<dbReference type="GO" id="GO:0004483">
    <property type="term" value="F:methyltransferase cap1 activity"/>
    <property type="evidence" value="ECO:0007669"/>
    <property type="project" value="UniProtKB-UniRule"/>
</dbReference>
<dbReference type="Pfam" id="PF01585">
    <property type="entry name" value="G-patch"/>
    <property type="match status" value="1"/>
</dbReference>
<evidence type="ECO:0000313" key="4">
    <source>
        <dbReference type="EMBL" id="CAF0789150.1"/>
    </source>
</evidence>
<dbReference type="FunFam" id="3.40.50.12760:FF:000004">
    <property type="entry name" value="FtsJ-like methyltransferase"/>
    <property type="match status" value="1"/>
</dbReference>
<comment type="function">
    <text evidence="1">S-adenosyl-L-methionine-dependent methyltransferase that mediates RNA cap1 2'-O-ribose methylation to the 5'-cap structure of RNAs. Methylates the ribose of the first nucleotide of a m(7)GpppG-capped mRNA to produce m(7)GpppNmp (cap1).</text>
</comment>
<evidence type="ECO:0000259" key="2">
    <source>
        <dbReference type="PROSITE" id="PS50174"/>
    </source>
</evidence>
<evidence type="ECO:0000313" key="5">
    <source>
        <dbReference type="EMBL" id="CAF0976718.1"/>
    </source>
</evidence>
<dbReference type="GO" id="GO:0032259">
    <property type="term" value="P:methylation"/>
    <property type="evidence" value="ECO:0007669"/>
    <property type="project" value="UniProtKB-KW"/>
</dbReference>
<dbReference type="EC" id="2.1.1.57" evidence="1"/>
<dbReference type="GO" id="GO:0005737">
    <property type="term" value="C:cytoplasm"/>
    <property type="evidence" value="ECO:0007669"/>
    <property type="project" value="TreeGrafter"/>
</dbReference>
<protein>
    <recommendedName>
        <fullName evidence="1">Cap-specific mRNA (nucleoside-2'-O-)-methyltransferase 1</fullName>
        <ecNumber evidence="1">2.1.1.57</ecNumber>
    </recommendedName>
    <alternativeName>
        <fullName evidence="1">Cap1 2'O-ribose methyltransferase 1</fullName>
    </alternativeName>
</protein>
<dbReference type="InterPro" id="IPR025816">
    <property type="entry name" value="RrmJ-type_MeTrfase"/>
</dbReference>
<keyword evidence="1" id="KW-0489">Methyltransferase</keyword>
<accession>A0A814F1H1</accession>
<keyword evidence="1" id="KW-0808">Transferase</keyword>
<organism evidence="5 8">
    <name type="scientific">Didymodactylos carnosus</name>
    <dbReference type="NCBI Taxonomy" id="1234261"/>
    <lineage>
        <taxon>Eukaryota</taxon>
        <taxon>Metazoa</taxon>
        <taxon>Spiralia</taxon>
        <taxon>Gnathifera</taxon>
        <taxon>Rotifera</taxon>
        <taxon>Eurotatoria</taxon>
        <taxon>Bdelloidea</taxon>
        <taxon>Philodinida</taxon>
        <taxon>Philodinidae</taxon>
        <taxon>Didymodactylos</taxon>
    </lineage>
</organism>
<evidence type="ECO:0000313" key="8">
    <source>
        <dbReference type="Proteomes" id="UP000663829"/>
    </source>
</evidence>
<dbReference type="GO" id="GO:0006370">
    <property type="term" value="P:7-methylguanosine mRNA capping"/>
    <property type="evidence" value="ECO:0007669"/>
    <property type="project" value="UniProtKB-UniRule"/>
</dbReference>
<evidence type="ECO:0000313" key="7">
    <source>
        <dbReference type="EMBL" id="CAF3749565.1"/>
    </source>
</evidence>
<dbReference type="InterPro" id="IPR050851">
    <property type="entry name" value="mRNA_Cap_2O-Ribose_MeTrfase"/>
</dbReference>
<feature type="domain" description="RrmJ-type SAM-dependent 2'-O-MTase" evidence="3">
    <location>
        <begin position="148"/>
        <end position="366"/>
    </location>
</feature>
<dbReference type="Proteomes" id="UP000682733">
    <property type="component" value="Unassembled WGS sequence"/>
</dbReference>
<dbReference type="InterPro" id="IPR000467">
    <property type="entry name" value="G_patch_dom"/>
</dbReference>
<keyword evidence="8" id="KW-1185">Reference proteome</keyword>
<keyword evidence="1" id="KW-0507">mRNA processing</keyword>